<keyword evidence="2" id="KW-1185">Reference proteome</keyword>
<protein>
    <submittedName>
        <fullName evidence="1">DUF4363 family protein</fullName>
    </submittedName>
</protein>
<dbReference type="AlphaFoldDB" id="A0A926EC41"/>
<sequence>MKRIIIAFGIIILFAGLSALSLWYLDDIHDEINVMLEECYQYGVEDRVEEAVQKSQEVFEKWHNSETFLITFIHHDQLDDITIVTSRLAPLIANGEKAEYLAEVKKAMVLVEHIKMSEQPMLKNIL</sequence>
<dbReference type="Proteomes" id="UP000660861">
    <property type="component" value="Unassembled WGS sequence"/>
</dbReference>
<dbReference type="Pfam" id="PF14276">
    <property type="entry name" value="DUF4363"/>
    <property type="match status" value="1"/>
</dbReference>
<dbReference type="EMBL" id="JACRTC010000001">
    <property type="protein sequence ID" value="MBC8569514.1"/>
    <property type="molecule type" value="Genomic_DNA"/>
</dbReference>
<organism evidence="1 2">
    <name type="scientific">Zongyangia hominis</name>
    <dbReference type="NCBI Taxonomy" id="2763677"/>
    <lineage>
        <taxon>Bacteria</taxon>
        <taxon>Bacillati</taxon>
        <taxon>Bacillota</taxon>
        <taxon>Clostridia</taxon>
        <taxon>Eubacteriales</taxon>
        <taxon>Oscillospiraceae</taxon>
        <taxon>Zongyangia</taxon>
    </lineage>
</organism>
<gene>
    <name evidence="1" type="ORF">H8709_01545</name>
</gene>
<evidence type="ECO:0000313" key="2">
    <source>
        <dbReference type="Proteomes" id="UP000660861"/>
    </source>
</evidence>
<dbReference type="RefSeq" id="WP_262396610.1">
    <property type="nucleotide sequence ID" value="NZ_JACRTC010000001.1"/>
</dbReference>
<accession>A0A926EC41</accession>
<evidence type="ECO:0000313" key="1">
    <source>
        <dbReference type="EMBL" id="MBC8569514.1"/>
    </source>
</evidence>
<comment type="caution">
    <text evidence="1">The sequence shown here is derived from an EMBL/GenBank/DDBJ whole genome shotgun (WGS) entry which is preliminary data.</text>
</comment>
<proteinExistence type="predicted"/>
<dbReference type="InterPro" id="IPR025373">
    <property type="entry name" value="DUF4363"/>
</dbReference>
<name>A0A926EC41_9FIRM</name>
<reference evidence="1" key="1">
    <citation type="submission" date="2020-08" db="EMBL/GenBank/DDBJ databases">
        <title>Genome public.</title>
        <authorList>
            <person name="Liu C."/>
            <person name="Sun Q."/>
        </authorList>
    </citation>
    <scope>NUCLEOTIDE SEQUENCE</scope>
    <source>
        <strain evidence="1">NSJ-54</strain>
    </source>
</reference>